<evidence type="ECO:0000313" key="2">
    <source>
        <dbReference type="Ensembl" id="ENSLACP00000014375.1"/>
    </source>
</evidence>
<dbReference type="InterPro" id="IPR026213">
    <property type="entry name" value="GRINL1"/>
</dbReference>
<gene>
    <name evidence="2" type="primary">MYZAP</name>
</gene>
<dbReference type="GO" id="GO:0006368">
    <property type="term" value="P:transcription elongation by RNA polymerase II"/>
    <property type="evidence" value="ECO:0007669"/>
    <property type="project" value="InterPro"/>
</dbReference>
<dbReference type="PRINTS" id="PR02085">
    <property type="entry name" value="POLR2GRINL1"/>
</dbReference>
<dbReference type="EMBL" id="AFYH01095948">
    <property type="status" value="NOT_ANNOTATED_CDS"/>
    <property type="molecule type" value="Genomic_DNA"/>
</dbReference>
<accession>H3AXK4</accession>
<dbReference type="GO" id="GO:0060047">
    <property type="term" value="P:heart contraction"/>
    <property type="evidence" value="ECO:0007669"/>
    <property type="project" value="Ensembl"/>
</dbReference>
<dbReference type="GO" id="GO:0035556">
    <property type="term" value="P:intracellular signal transduction"/>
    <property type="evidence" value="ECO:0007669"/>
    <property type="project" value="TreeGrafter"/>
</dbReference>
<keyword evidence="1" id="KW-0175">Coiled coil</keyword>
<dbReference type="GO" id="GO:0031674">
    <property type="term" value="C:I band"/>
    <property type="evidence" value="ECO:0007669"/>
    <property type="project" value="TreeGrafter"/>
</dbReference>
<dbReference type="STRING" id="7897.ENSLACP00000014375"/>
<dbReference type="AlphaFoldDB" id="H3AXK4"/>
<dbReference type="Proteomes" id="UP000008672">
    <property type="component" value="Unassembled WGS sequence"/>
</dbReference>
<dbReference type="InParanoid" id="H3AXK4"/>
<dbReference type="FunCoup" id="H3AXK4">
    <property type="interactions" value="124"/>
</dbReference>
<feature type="coiled-coil region" evidence="1">
    <location>
        <begin position="276"/>
        <end position="352"/>
    </location>
</feature>
<dbReference type="HOGENOM" id="CLU_022112_0_0_1"/>
<dbReference type="PANTHER" id="PTHR23171">
    <property type="entry name" value="GDOWN1"/>
    <property type="match status" value="1"/>
</dbReference>
<reference evidence="2" key="3">
    <citation type="submission" date="2025-09" db="UniProtKB">
        <authorList>
            <consortium name="Ensembl"/>
        </authorList>
    </citation>
    <scope>IDENTIFICATION</scope>
</reference>
<reference evidence="3" key="1">
    <citation type="submission" date="2011-08" db="EMBL/GenBank/DDBJ databases">
        <title>The draft genome of Latimeria chalumnae.</title>
        <authorList>
            <person name="Di Palma F."/>
            <person name="Alfoldi J."/>
            <person name="Johnson J."/>
            <person name="Berlin A."/>
            <person name="Gnerre S."/>
            <person name="Jaffe D."/>
            <person name="MacCallum I."/>
            <person name="Young S."/>
            <person name="Walker B.J."/>
            <person name="Lander E."/>
            <person name="Lindblad-Toh K."/>
        </authorList>
    </citation>
    <scope>NUCLEOTIDE SEQUENCE [LARGE SCALE GENOMIC DNA]</scope>
    <source>
        <strain evidence="3">Wild caught</strain>
    </source>
</reference>
<dbReference type="Bgee" id="ENSLACG00000012652">
    <property type="expression patterns" value="Expressed in post-anal tail muscle and 5 other cell types or tissues"/>
</dbReference>
<keyword evidence="3" id="KW-1185">Reference proteome</keyword>
<organism evidence="2 3">
    <name type="scientific">Latimeria chalumnae</name>
    <name type="common">Coelacanth</name>
    <dbReference type="NCBI Taxonomy" id="7897"/>
    <lineage>
        <taxon>Eukaryota</taxon>
        <taxon>Metazoa</taxon>
        <taxon>Chordata</taxon>
        <taxon>Craniata</taxon>
        <taxon>Vertebrata</taxon>
        <taxon>Euteleostomi</taxon>
        <taxon>Coelacanthiformes</taxon>
        <taxon>Coelacanthidae</taxon>
        <taxon>Latimeria</taxon>
    </lineage>
</organism>
<dbReference type="Ensembl" id="ENSLACT00000014475.1">
    <property type="protein sequence ID" value="ENSLACP00000014375.1"/>
    <property type="gene ID" value="ENSLACG00000012652.1"/>
</dbReference>
<reference evidence="2" key="2">
    <citation type="submission" date="2025-08" db="UniProtKB">
        <authorList>
            <consortium name="Ensembl"/>
        </authorList>
    </citation>
    <scope>IDENTIFICATION</scope>
</reference>
<dbReference type="PANTHER" id="PTHR23171:SF2">
    <property type="entry name" value="MYOCARDIAL ZONULA ADHERENS PROTEIN"/>
    <property type="match status" value="1"/>
</dbReference>
<dbReference type="EMBL" id="AFYH01095947">
    <property type="status" value="NOT_ANNOTATED_CDS"/>
    <property type="molecule type" value="Genomic_DNA"/>
</dbReference>
<dbReference type="GO" id="GO:0003711">
    <property type="term" value="F:transcription elongation factor activity"/>
    <property type="evidence" value="ECO:0007669"/>
    <property type="project" value="InterPro"/>
</dbReference>
<dbReference type="GO" id="GO:0005634">
    <property type="term" value="C:nucleus"/>
    <property type="evidence" value="ECO:0007669"/>
    <property type="project" value="InterPro"/>
</dbReference>
<dbReference type="EMBL" id="AFYH01095946">
    <property type="status" value="NOT_ANNOTATED_CDS"/>
    <property type="molecule type" value="Genomic_DNA"/>
</dbReference>
<feature type="coiled-coil region" evidence="1">
    <location>
        <begin position="127"/>
        <end position="204"/>
    </location>
</feature>
<evidence type="ECO:0000256" key="1">
    <source>
        <dbReference type="SAM" id="Coils"/>
    </source>
</evidence>
<protein>
    <submittedName>
        <fullName evidence="2">Myocardial zonula adherens protein</fullName>
    </submittedName>
</protein>
<evidence type="ECO:0000313" key="3">
    <source>
        <dbReference type="Proteomes" id="UP000008672"/>
    </source>
</evidence>
<dbReference type="eggNOG" id="ENOG502QSEE">
    <property type="taxonomic scope" value="Eukaryota"/>
</dbReference>
<feature type="coiled-coil region" evidence="1">
    <location>
        <begin position="39"/>
        <end position="84"/>
    </location>
</feature>
<dbReference type="OMA" id="KNELYHV"/>
<dbReference type="GeneTree" id="ENSGT00950000183065"/>
<dbReference type="InterPro" id="IPR051375">
    <property type="entry name" value="Tuftelin_GRINL1A/MYZAP/CCD68"/>
</dbReference>
<name>H3AXK4_LATCH</name>
<sequence>SNGVSKKSLPSGVVFGVVRRPEAEDQKEMVVYEWSVNQLKEEMNYIKEVRTSLEQVREKMYGEYNGMKERMQQLINEMKVANVQQDVLQHTLQSQSAALENCSQLNSSLATETIDLQKTLLNTTLENSNMRDEIRSLKQSMEKLKEKDKQLEAAQTENAVLKLKVESSQQANAEAMRDLTRKLYDQYEAKLKEQEQKHYAEKAAIQLHDTIIKSLPERLFNVTCSNFPQTMKDYHSVRALKHLTGFQSTRHWLATQGICVGSVCSKQCVISIYVRSQRLEEEATSLKERIRHLDNMVHCQQKKVKQMIEEVETLKQKIQEKDLFIEQLLEKISFLEAENKELQDKLDYLKSASELVQNHVETTEVEHMISCDLLYRSQYKQEVTSSYCGRRPESRLSPAERRMRDKKHLDDITAARLPPLHHMPTLLLSLEESVALHMEQKQNYEDAQAKLAAQKLGEKLNIKMVSFSPEGEAIKTYREIQDEEECHSSDEDLL</sequence>
<proteinExistence type="predicted"/>